<dbReference type="Proteomes" id="UP000290900">
    <property type="component" value="Unassembled WGS sequence"/>
</dbReference>
<sequence>MPIELVLSPIMRPVVRAKSLLFAPHRRASRYIPHIVELDEVKSSRYAIRRRFGTGSKILDVYDTKAEGSGPNGPTEQSKSIFWFDRSRAVKGAYKMFSSDIRATGPNSEDEPCATLRAGLRSNVLLIRAPEAPVAELGWHVISHRVDALDAYRMFTLADGATYQWTTKGKFLEKVRNVGEKESEVRERIGQVISAGGTGFDLIVDESKIPREMALASAMCSYIDHWNTNLDFGGIYNARQPGHVRWKRD</sequence>
<dbReference type="AlphaFoldDB" id="A0A448YHV8"/>
<evidence type="ECO:0000313" key="1">
    <source>
        <dbReference type="EMBL" id="VEU20413.1"/>
    </source>
</evidence>
<dbReference type="EMBL" id="CAACVR010000004">
    <property type="protein sequence ID" value="VEU20413.1"/>
    <property type="molecule type" value="Genomic_DNA"/>
</dbReference>
<dbReference type="OrthoDB" id="3999883at2759"/>
<name>A0A448YHV8_BRENA</name>
<organism evidence="1 2">
    <name type="scientific">Brettanomyces naardenensis</name>
    <name type="common">Yeast</name>
    <dbReference type="NCBI Taxonomy" id="13370"/>
    <lineage>
        <taxon>Eukaryota</taxon>
        <taxon>Fungi</taxon>
        <taxon>Dikarya</taxon>
        <taxon>Ascomycota</taxon>
        <taxon>Saccharomycotina</taxon>
        <taxon>Pichiomycetes</taxon>
        <taxon>Pichiales</taxon>
        <taxon>Pichiaceae</taxon>
        <taxon>Brettanomyces</taxon>
    </lineage>
</organism>
<evidence type="ECO:0000313" key="2">
    <source>
        <dbReference type="Proteomes" id="UP000290900"/>
    </source>
</evidence>
<gene>
    <name evidence="1" type="ORF">BRENAR_LOCUS1148</name>
</gene>
<accession>A0A448YHV8</accession>
<protein>
    <submittedName>
        <fullName evidence="1">DEKNAAC101334</fullName>
    </submittedName>
</protein>
<reference evidence="1 2" key="1">
    <citation type="submission" date="2018-12" db="EMBL/GenBank/DDBJ databases">
        <authorList>
            <person name="Tiukova I."/>
            <person name="Dainat J."/>
        </authorList>
    </citation>
    <scope>NUCLEOTIDE SEQUENCE [LARGE SCALE GENOMIC DNA]</scope>
</reference>
<proteinExistence type="predicted"/>
<keyword evidence="2" id="KW-1185">Reference proteome</keyword>
<dbReference type="InParanoid" id="A0A448YHV8"/>